<reference evidence="2" key="1">
    <citation type="submission" date="2020-05" db="EMBL/GenBank/DDBJ databases">
        <authorList>
            <person name="Chiriac C."/>
            <person name="Salcher M."/>
            <person name="Ghai R."/>
            <person name="Kavagutti S V."/>
        </authorList>
    </citation>
    <scope>NUCLEOTIDE SEQUENCE</scope>
</reference>
<sequence length="166" mass="19148">MLKNTKSQEIATRLLFVAPLFFLTHAFSWILARNWTTTLIIQGDALLGTHLIRLSPTSFSVGDHYFQVVVACTSIDALIGSLPLLYDRRTSLLKFFGFFLVYSIIVQFINLSRLVLGFFAFDHGVSWKIAHEIPSGVFLFIWFIWLLHHRGWISFTPRAKTNRKEI</sequence>
<keyword evidence="1" id="KW-0812">Transmembrane</keyword>
<evidence type="ECO:0000313" key="2">
    <source>
        <dbReference type="EMBL" id="CAB4862353.1"/>
    </source>
</evidence>
<protein>
    <submittedName>
        <fullName evidence="2">Unannotated protein</fullName>
    </submittedName>
</protein>
<feature type="transmembrane region" description="Helical" evidence="1">
    <location>
        <begin position="98"/>
        <end position="121"/>
    </location>
</feature>
<feature type="transmembrane region" description="Helical" evidence="1">
    <location>
        <begin position="12"/>
        <end position="32"/>
    </location>
</feature>
<accession>A0A6J7D5J6</accession>
<proteinExistence type="predicted"/>
<keyword evidence="1" id="KW-1133">Transmembrane helix</keyword>
<feature type="transmembrane region" description="Helical" evidence="1">
    <location>
        <begin position="133"/>
        <end position="153"/>
    </location>
</feature>
<dbReference type="AlphaFoldDB" id="A0A6J7D5J6"/>
<evidence type="ECO:0000256" key="1">
    <source>
        <dbReference type="SAM" id="Phobius"/>
    </source>
</evidence>
<gene>
    <name evidence="2" type="ORF">UFOPK3342_00493</name>
</gene>
<dbReference type="EMBL" id="CAFBLH010000011">
    <property type="protein sequence ID" value="CAB4862353.1"/>
    <property type="molecule type" value="Genomic_DNA"/>
</dbReference>
<keyword evidence="1" id="KW-0472">Membrane</keyword>
<organism evidence="2">
    <name type="scientific">freshwater metagenome</name>
    <dbReference type="NCBI Taxonomy" id="449393"/>
    <lineage>
        <taxon>unclassified sequences</taxon>
        <taxon>metagenomes</taxon>
        <taxon>ecological metagenomes</taxon>
    </lineage>
</organism>
<name>A0A6J7D5J6_9ZZZZ</name>